<dbReference type="PROSITE" id="PS50902">
    <property type="entry name" value="FLAVODOXIN_LIKE"/>
    <property type="match status" value="1"/>
</dbReference>
<dbReference type="PRINTS" id="PR00385">
    <property type="entry name" value="P450"/>
</dbReference>
<dbReference type="InterPro" id="IPR023173">
    <property type="entry name" value="NADPH_Cyt_P450_Rdtase_alpha"/>
</dbReference>
<dbReference type="Pfam" id="PF00667">
    <property type="entry name" value="FAD_binding_1"/>
    <property type="match status" value="1"/>
</dbReference>
<dbReference type="Gene3D" id="1.20.990.10">
    <property type="entry name" value="NADPH-cytochrome p450 Reductase, Chain A, domain 3"/>
    <property type="match status" value="1"/>
</dbReference>
<dbReference type="Pfam" id="PF00067">
    <property type="entry name" value="p450"/>
    <property type="match status" value="1"/>
</dbReference>
<evidence type="ECO:0000256" key="8">
    <source>
        <dbReference type="ARBA" id="ARBA00022857"/>
    </source>
</evidence>
<keyword evidence="5 12" id="KW-0288">FMN</keyword>
<gene>
    <name evidence="16" type="ORF">ACFP0N_26960</name>
</gene>
<evidence type="ECO:0000256" key="10">
    <source>
        <dbReference type="ARBA" id="ARBA00023004"/>
    </source>
</evidence>
<dbReference type="PROSITE" id="PS51384">
    <property type="entry name" value="FAD_FR"/>
    <property type="match status" value="1"/>
</dbReference>
<keyword evidence="12" id="KW-0249">Electron transport</keyword>
<dbReference type="SUPFAM" id="SSF63380">
    <property type="entry name" value="Riboflavin synthase domain-like"/>
    <property type="match status" value="1"/>
</dbReference>
<feature type="compositionally biased region" description="Low complexity" evidence="13">
    <location>
        <begin position="678"/>
        <end position="695"/>
    </location>
</feature>
<dbReference type="InterPro" id="IPR003097">
    <property type="entry name" value="CysJ-like_FAD-binding"/>
</dbReference>
<dbReference type="InterPro" id="IPR001128">
    <property type="entry name" value="Cyt_P450"/>
</dbReference>
<evidence type="ECO:0000259" key="15">
    <source>
        <dbReference type="PROSITE" id="PS51384"/>
    </source>
</evidence>
<evidence type="ECO:0000256" key="13">
    <source>
        <dbReference type="SAM" id="MobiDB-lite"/>
    </source>
</evidence>
<evidence type="ECO:0000256" key="6">
    <source>
        <dbReference type="ARBA" id="ARBA00022723"/>
    </source>
</evidence>
<dbReference type="Gene3D" id="1.10.630.10">
    <property type="entry name" value="Cytochrome P450"/>
    <property type="match status" value="1"/>
</dbReference>
<dbReference type="Proteomes" id="UP001596067">
    <property type="component" value="Unassembled WGS sequence"/>
</dbReference>
<dbReference type="InterPro" id="IPR017938">
    <property type="entry name" value="Riboflavin_synthase-like_b-brl"/>
</dbReference>
<feature type="region of interest" description="Disordered" evidence="13">
    <location>
        <begin position="475"/>
        <end position="523"/>
    </location>
</feature>
<feature type="region of interest" description="Disordered" evidence="13">
    <location>
        <begin position="673"/>
        <end position="695"/>
    </location>
</feature>
<keyword evidence="3 12" id="KW-0349">Heme</keyword>
<evidence type="ECO:0000256" key="2">
    <source>
        <dbReference type="ARBA" id="ARBA00022448"/>
    </source>
</evidence>
<protein>
    <recommendedName>
        <fullName evidence="12">Bifunctional cytochrome P450/NADPH--P450 reductase</fullName>
    </recommendedName>
    <domain>
        <recommendedName>
            <fullName evidence="12">Cytochrome P450</fullName>
            <ecNumber evidence="12">1.14.14.1</ecNumber>
        </recommendedName>
    </domain>
    <domain>
        <recommendedName>
            <fullName evidence="12">NADPH--cytochrome P450 reductase</fullName>
            <ecNumber evidence="12">1.6.2.4</ecNumber>
        </recommendedName>
    </domain>
</protein>
<keyword evidence="4 12" id="KW-0285">Flavoprotein</keyword>
<evidence type="ECO:0000313" key="16">
    <source>
        <dbReference type="EMBL" id="MFC5888614.1"/>
    </source>
</evidence>
<evidence type="ECO:0000256" key="3">
    <source>
        <dbReference type="ARBA" id="ARBA00022617"/>
    </source>
</evidence>
<keyword evidence="11 12" id="KW-0503">Monooxygenase</keyword>
<keyword evidence="17" id="KW-1185">Reference proteome</keyword>
<dbReference type="SUPFAM" id="SSF52218">
    <property type="entry name" value="Flavoproteins"/>
    <property type="match status" value="1"/>
</dbReference>
<evidence type="ECO:0000256" key="11">
    <source>
        <dbReference type="ARBA" id="ARBA00023033"/>
    </source>
</evidence>
<comment type="cofactor">
    <cofactor evidence="12">
        <name>FAD</name>
        <dbReference type="ChEBI" id="CHEBI:57692"/>
    </cofactor>
    <cofactor evidence="12">
        <name>FMN</name>
        <dbReference type="ChEBI" id="CHEBI:58210"/>
    </cofactor>
</comment>
<keyword evidence="9 12" id="KW-0560">Oxidoreductase</keyword>
<dbReference type="PANTHER" id="PTHR19384:SF17">
    <property type="entry name" value="NADPH--CYTOCHROME P450 REDUCTASE"/>
    <property type="match status" value="1"/>
</dbReference>
<dbReference type="SUPFAM" id="SSF48264">
    <property type="entry name" value="Cytochrome P450"/>
    <property type="match status" value="1"/>
</dbReference>
<evidence type="ECO:0000256" key="1">
    <source>
        <dbReference type="ARBA" id="ARBA00010018"/>
    </source>
</evidence>
<dbReference type="PROSITE" id="PS00086">
    <property type="entry name" value="CYTOCHROME_P450"/>
    <property type="match status" value="1"/>
</dbReference>
<evidence type="ECO:0000313" key="17">
    <source>
        <dbReference type="Proteomes" id="UP001596067"/>
    </source>
</evidence>
<dbReference type="InterPro" id="IPR002401">
    <property type="entry name" value="Cyt_P450_E_grp-I"/>
</dbReference>
<dbReference type="CDD" id="cd11068">
    <property type="entry name" value="CYP120A1"/>
    <property type="match status" value="1"/>
</dbReference>
<proteinExistence type="inferred from homology"/>
<keyword evidence="2 12" id="KW-0813">Transport</keyword>
<evidence type="ECO:0000256" key="12">
    <source>
        <dbReference type="PIRNR" id="PIRNR000209"/>
    </source>
</evidence>
<dbReference type="InterPro" id="IPR023206">
    <property type="entry name" value="Bifunctional_P450_P450_red"/>
</dbReference>
<comment type="catalytic activity">
    <reaction evidence="12">
        <text>2 oxidized [cytochrome P450] + NADPH = 2 reduced [cytochrome P450] + NADP(+) + H(+)</text>
        <dbReference type="Rhea" id="RHEA:24040"/>
        <dbReference type="Rhea" id="RHEA-COMP:14627"/>
        <dbReference type="Rhea" id="RHEA-COMP:14628"/>
        <dbReference type="ChEBI" id="CHEBI:15378"/>
        <dbReference type="ChEBI" id="CHEBI:55376"/>
        <dbReference type="ChEBI" id="CHEBI:57783"/>
        <dbReference type="ChEBI" id="CHEBI:58349"/>
        <dbReference type="ChEBI" id="CHEBI:60344"/>
        <dbReference type="EC" id="1.6.2.4"/>
    </reaction>
</comment>
<dbReference type="InterPro" id="IPR039261">
    <property type="entry name" value="FNR_nucleotide-bd"/>
</dbReference>
<name>A0ABW1F3U5_9ACTN</name>
<dbReference type="Gene3D" id="3.40.50.360">
    <property type="match status" value="1"/>
</dbReference>
<dbReference type="InterPro" id="IPR017972">
    <property type="entry name" value="Cyt_P450_CS"/>
</dbReference>
<accession>A0ABW1F3U5</accession>
<feature type="domain" description="FAD-binding FR-type" evidence="15">
    <location>
        <begin position="717"/>
        <end position="953"/>
    </location>
</feature>
<evidence type="ECO:0000256" key="5">
    <source>
        <dbReference type="ARBA" id="ARBA00022643"/>
    </source>
</evidence>
<dbReference type="EMBL" id="JBHSOD010000042">
    <property type="protein sequence ID" value="MFC5888614.1"/>
    <property type="molecule type" value="Genomic_DNA"/>
</dbReference>
<sequence>MAETPSDLPMPSGEVDGVPVIDVSETGLGAVPLLQQMELARRNGPAFVQRIHGRDTLFVSGLDLVTELADEQRFTKAVGPALVNVREFTGDGLFTAYNDEANWAKAHDVLMPAFALGSMRTYHPVMLKVARRLLDSWDRHADEGTPVAVADDMTRMTLDTIGLAGFGFDFTSFERAEPHPFVEAMVRCLEWAMIRLGRAPGGDHRAVDAAMRADADYLAAVVDEVVTARTAGRAQPEHTDLLALMLEAVHPADGTTLDVENIRNQVITFLIAGHETTSGALSFALYYLAKHPAVLRLVQQEADELWGDRTDPEPTFEDIGRLRLTRQVLNEALRLWPTAPTFSREAREDTLLGGRIRLRAGQDVRVVVPILHRDRTAWGDNPEAFDPFRFAPAAEAPRSPHAFKPFGTGERACIGRQFALHEATMLLAMLAHRYRLVDHADYRLTVKQSLTIKPNAFTLTVVPRTPEDRAANRAALRAGGSAPRAGAPARGTDGEQENGTHGAHRTDGGRQGSAEPAGPTRVRPGTGVLLLHGSNYGTCREFAARLADAAAELGCDTTVAPLDAYTGRLPSDRPVVIATASYNGQPTDDAAAFVRWLEQVEPGSADGVRYAVLGVGDRNWTATYQRIPTLVHDRLAALGATRLLPRAEADASGELTGAVDAFTAALRTALLHHHGDPDTGATPAPAAGNAAGTAHGTPGYTVTELGGTALDALAARHDLTAMTVTATGHLSRPDYPRVKRHLRLALPDGTAYRTGDHLVVLPANDQELVERAAKVLRLDLDAVLSITPTRQRRDGLAVDRPLTVRELLTHHVELQDRPTAAQLAALAARNPCPPEQAALRALADARSAGADAPADPRTLLDLVEDHPALQSGVLTWPVLLDLLPVRRPRHYSVSSSPAADPRHVDLMVSLLQAPARSGRGTYRGTGSGYLGGLRPGDTVLARLQPCREAFRIDHSATTPVIMVAAGTGLAPFRGAVADRRALLAAGARLATALCYFGCDAPDADYLHAEELREAERAGAVSLRPAFSEAPVRGRRFVQDRIAAEADEVWSLLEAGAEVYVCGDGARMAPGVRAALETLYRDRTPGAGEADARAWLQGLMVEGRYVEDVYAG</sequence>
<dbReference type="Gene3D" id="3.40.50.80">
    <property type="entry name" value="Nucleotide-binding domain of ferredoxin-NADP reductase (FNR) module"/>
    <property type="match status" value="1"/>
</dbReference>
<evidence type="ECO:0000259" key="14">
    <source>
        <dbReference type="PROSITE" id="PS50902"/>
    </source>
</evidence>
<dbReference type="Gene3D" id="2.40.30.10">
    <property type="entry name" value="Translation factors"/>
    <property type="match status" value="1"/>
</dbReference>
<dbReference type="EC" id="1.6.2.4" evidence="12"/>
<keyword evidence="10 12" id="KW-0408">Iron</keyword>
<keyword evidence="8 12" id="KW-0521">NADP</keyword>
<dbReference type="InterPro" id="IPR008254">
    <property type="entry name" value="Flavodoxin/NO_synth"/>
</dbReference>
<comment type="similarity">
    <text evidence="1 12">In the N-terminal section; belongs to the cytochrome P450 family.</text>
</comment>
<evidence type="ECO:0000256" key="7">
    <source>
        <dbReference type="ARBA" id="ARBA00022827"/>
    </source>
</evidence>
<organism evidence="16 17">
    <name type="scientific">Kitasatospora aburaviensis</name>
    <dbReference type="NCBI Taxonomy" id="67265"/>
    <lineage>
        <taxon>Bacteria</taxon>
        <taxon>Bacillati</taxon>
        <taxon>Actinomycetota</taxon>
        <taxon>Actinomycetes</taxon>
        <taxon>Kitasatosporales</taxon>
        <taxon>Streptomycetaceae</taxon>
        <taxon>Kitasatospora</taxon>
    </lineage>
</organism>
<dbReference type="PIRSF" id="PIRSF000209">
    <property type="entry name" value="Bifunctional_P450_P450R"/>
    <property type="match status" value="1"/>
</dbReference>
<keyword evidence="6 12" id="KW-0479">Metal-binding</keyword>
<keyword evidence="7 12" id="KW-0274">FAD</keyword>
<dbReference type="InterPro" id="IPR036396">
    <property type="entry name" value="Cyt_P450_sf"/>
</dbReference>
<dbReference type="InterPro" id="IPR029039">
    <property type="entry name" value="Flavoprotein-like_sf"/>
</dbReference>
<dbReference type="InterPro" id="IPR001433">
    <property type="entry name" value="OxRdtase_FAD/NAD-bd"/>
</dbReference>
<dbReference type="PANTHER" id="PTHR19384">
    <property type="entry name" value="NITRIC OXIDE SYNTHASE-RELATED"/>
    <property type="match status" value="1"/>
</dbReference>
<evidence type="ECO:0000256" key="4">
    <source>
        <dbReference type="ARBA" id="ARBA00022630"/>
    </source>
</evidence>
<comment type="cofactor">
    <cofactor evidence="12">
        <name>heme</name>
        <dbReference type="ChEBI" id="CHEBI:30413"/>
    </cofactor>
</comment>
<comment type="caution">
    <text evidence="16">The sequence shown here is derived from an EMBL/GenBank/DDBJ whole genome shotgun (WGS) entry which is preliminary data.</text>
</comment>
<reference evidence="17" key="1">
    <citation type="journal article" date="2019" name="Int. J. Syst. Evol. Microbiol.">
        <title>The Global Catalogue of Microorganisms (GCM) 10K type strain sequencing project: providing services to taxonomists for standard genome sequencing and annotation.</title>
        <authorList>
            <consortium name="The Broad Institute Genomics Platform"/>
            <consortium name="The Broad Institute Genome Sequencing Center for Infectious Disease"/>
            <person name="Wu L."/>
            <person name="Ma J."/>
        </authorList>
    </citation>
    <scope>NUCLEOTIDE SEQUENCE [LARGE SCALE GENOMIC DNA]</scope>
    <source>
        <strain evidence="17">CGMCC 4.1469</strain>
    </source>
</reference>
<dbReference type="Pfam" id="PF00258">
    <property type="entry name" value="Flavodoxin_1"/>
    <property type="match status" value="1"/>
</dbReference>
<feature type="compositionally biased region" description="Low complexity" evidence="13">
    <location>
        <begin position="475"/>
        <end position="491"/>
    </location>
</feature>
<dbReference type="Pfam" id="PF00175">
    <property type="entry name" value="NAD_binding_1"/>
    <property type="match status" value="1"/>
</dbReference>
<evidence type="ECO:0000256" key="9">
    <source>
        <dbReference type="ARBA" id="ARBA00023002"/>
    </source>
</evidence>
<comment type="catalytic activity">
    <reaction evidence="12">
        <text>an organic molecule + reduced [NADPH--hemoprotein reductase] + O2 = an alcohol + oxidized [NADPH--hemoprotein reductase] + H2O + H(+)</text>
        <dbReference type="Rhea" id="RHEA:17149"/>
        <dbReference type="Rhea" id="RHEA-COMP:11964"/>
        <dbReference type="Rhea" id="RHEA-COMP:11965"/>
        <dbReference type="ChEBI" id="CHEBI:15377"/>
        <dbReference type="ChEBI" id="CHEBI:15378"/>
        <dbReference type="ChEBI" id="CHEBI:15379"/>
        <dbReference type="ChEBI" id="CHEBI:30879"/>
        <dbReference type="ChEBI" id="CHEBI:57618"/>
        <dbReference type="ChEBI" id="CHEBI:58210"/>
        <dbReference type="ChEBI" id="CHEBI:142491"/>
        <dbReference type="EC" id="1.14.14.1"/>
    </reaction>
</comment>
<dbReference type="InterPro" id="IPR017927">
    <property type="entry name" value="FAD-bd_FR_type"/>
</dbReference>
<dbReference type="SUPFAM" id="SSF52343">
    <property type="entry name" value="Ferredoxin reductase-like, C-terminal NADP-linked domain"/>
    <property type="match status" value="1"/>
</dbReference>
<dbReference type="RefSeq" id="WP_380236320.1">
    <property type="nucleotide sequence ID" value="NZ_JBHSOD010000042.1"/>
</dbReference>
<dbReference type="EC" id="1.14.14.1" evidence="12"/>
<dbReference type="PRINTS" id="PR00463">
    <property type="entry name" value="EP450I"/>
</dbReference>
<feature type="domain" description="Flavodoxin-like" evidence="14">
    <location>
        <begin position="528"/>
        <end position="667"/>
    </location>
</feature>